<gene>
    <name evidence="2" type="ORF">C2G38_1103784</name>
</gene>
<feature type="chain" id="PRO_5017218539" evidence="1">
    <location>
        <begin position="17"/>
        <end position="93"/>
    </location>
</feature>
<evidence type="ECO:0000256" key="1">
    <source>
        <dbReference type="SAM" id="SignalP"/>
    </source>
</evidence>
<keyword evidence="3" id="KW-1185">Reference proteome</keyword>
<evidence type="ECO:0000313" key="3">
    <source>
        <dbReference type="Proteomes" id="UP000266673"/>
    </source>
</evidence>
<name>A0A397VG21_9GLOM</name>
<comment type="caution">
    <text evidence="2">The sequence shown here is derived from an EMBL/GenBank/DDBJ whole genome shotgun (WGS) entry which is preliminary data.</text>
</comment>
<accession>A0A397VG21</accession>
<sequence>MGFLVVLLVRGNAVMGASMALNEQSDQPTFAFTVKGVANSKNIEIRIKFPFITPLFVCSQIKLFYRIRISDAIIVNLKSFYIKEKSVKFLKII</sequence>
<evidence type="ECO:0000313" key="2">
    <source>
        <dbReference type="EMBL" id="RIB21415.1"/>
    </source>
</evidence>
<proteinExistence type="predicted"/>
<dbReference type="AlphaFoldDB" id="A0A397VG21"/>
<feature type="signal peptide" evidence="1">
    <location>
        <begin position="1"/>
        <end position="16"/>
    </location>
</feature>
<dbReference type="Proteomes" id="UP000266673">
    <property type="component" value="Unassembled WGS sequence"/>
</dbReference>
<organism evidence="2 3">
    <name type="scientific">Gigaspora rosea</name>
    <dbReference type="NCBI Taxonomy" id="44941"/>
    <lineage>
        <taxon>Eukaryota</taxon>
        <taxon>Fungi</taxon>
        <taxon>Fungi incertae sedis</taxon>
        <taxon>Mucoromycota</taxon>
        <taxon>Glomeromycotina</taxon>
        <taxon>Glomeromycetes</taxon>
        <taxon>Diversisporales</taxon>
        <taxon>Gigasporaceae</taxon>
        <taxon>Gigaspora</taxon>
    </lineage>
</organism>
<protein>
    <submittedName>
        <fullName evidence="2">Uncharacterized protein</fullName>
    </submittedName>
</protein>
<reference evidence="2 3" key="1">
    <citation type="submission" date="2018-06" db="EMBL/GenBank/DDBJ databases">
        <title>Comparative genomics reveals the genomic features of Rhizophagus irregularis, R. cerebriforme, R. diaphanum and Gigaspora rosea, and their symbiotic lifestyle signature.</title>
        <authorList>
            <person name="Morin E."/>
            <person name="San Clemente H."/>
            <person name="Chen E.C.H."/>
            <person name="De La Providencia I."/>
            <person name="Hainaut M."/>
            <person name="Kuo A."/>
            <person name="Kohler A."/>
            <person name="Murat C."/>
            <person name="Tang N."/>
            <person name="Roy S."/>
            <person name="Loubradou J."/>
            <person name="Henrissat B."/>
            <person name="Grigoriev I.V."/>
            <person name="Corradi N."/>
            <person name="Roux C."/>
            <person name="Martin F.M."/>
        </authorList>
    </citation>
    <scope>NUCLEOTIDE SEQUENCE [LARGE SCALE GENOMIC DNA]</scope>
    <source>
        <strain evidence="2 3">DAOM 194757</strain>
    </source>
</reference>
<dbReference type="EMBL" id="QKWP01000362">
    <property type="protein sequence ID" value="RIB21415.1"/>
    <property type="molecule type" value="Genomic_DNA"/>
</dbReference>
<keyword evidence="1" id="KW-0732">Signal</keyword>